<reference evidence="2" key="1">
    <citation type="submission" date="2023-07" db="EMBL/GenBank/DDBJ databases">
        <title>Shewanella mangrovi sp. nov., an acetaldehyde- degrading bacterium isolated from mangrove sediment.</title>
        <authorList>
            <person name="Liu Y."/>
        </authorList>
    </citation>
    <scope>NUCLEOTIDE SEQUENCE [LARGE SCALE GENOMIC DNA]</scope>
    <source>
        <strain evidence="2">C32</strain>
    </source>
</reference>
<evidence type="ECO:0000313" key="1">
    <source>
        <dbReference type="EMBL" id="MCS4555862.1"/>
    </source>
</evidence>
<sequence length="740" mass="84521">MDEVISSSHAFQQRLADISQQYDRSDICWLPVRHHSPACAAFSLTRLAEFQPDIVLIEGPRSFSQHLPQLQRPEVVPPIAIYQAHSYFPLALNSPEWQTLRWAGEQQLPVQFIDLDSSDQDDEQPQSRWSDARILSSEYSRQLQQSLGCRDRDELWLRLFEQQTFASATDFFRQVLLFCAASRLYYDDDTLAQLGDVAREQQMRASIKAAKQQYQRVAVLTGGFHTSALFDYADETAAISDNADDSYLIRYTDELLDAHRGYDAGMPYPAFCRWLFEQRHSNAADWTLFLLNQMPKLSYIDKQNTFEHLRQLCQLRGVQRASCFDLFDSLGSCLLKQQSSARDYQPWQQQLRGNNLGELPSDSRQLPLVEEVMQRCKQAKLTIGGTSRSHFALYEMTDPQRQRRQLLSQLLVLNLGFASYEHGLGAFYNIHTAGKHESWQYQWTPAVEVALIGLSRQGATLDDIVRQHLTALPTDTLPQLFDKLVLSLQLGIADAVDSQLLQQYIDDCSSIQALTDCFIKLFSLSKHPLFTGATLSDLLAPLWRQLSFHLPALNQLEDAEALQLLLSLQAIARQQQQTLQQPWRERLQWLIGHNPHKPTLWFALKALALDLDNASPAPLLAELQQYSGDHFAVLHALITVVPHWLNRADGLLPVLNHSLEALDDRDFVEQLPKLRQLFCAMDARQIDGISHTLGELNQWQQALNWLNDGISEQAVQQGMALEQQLQQTLTQQGLRAWITH</sequence>
<organism evidence="1 2">
    <name type="scientific">Shewanella electrica</name>
    <dbReference type="NCBI Taxonomy" id="515560"/>
    <lineage>
        <taxon>Bacteria</taxon>
        <taxon>Pseudomonadati</taxon>
        <taxon>Pseudomonadota</taxon>
        <taxon>Gammaproteobacteria</taxon>
        <taxon>Alteromonadales</taxon>
        <taxon>Shewanellaceae</taxon>
        <taxon>Shewanella</taxon>
    </lineage>
</organism>
<dbReference type="Proteomes" id="UP001201549">
    <property type="component" value="Unassembled WGS sequence"/>
</dbReference>
<gene>
    <name evidence="1" type="ORF">L9G74_05370</name>
</gene>
<dbReference type="EMBL" id="JAKOGG010000003">
    <property type="protein sequence ID" value="MCS4555862.1"/>
    <property type="molecule type" value="Genomic_DNA"/>
</dbReference>
<dbReference type="RefSeq" id="WP_238895274.1">
    <property type="nucleotide sequence ID" value="NZ_JAKOGG010000003.1"/>
</dbReference>
<dbReference type="InterPro" id="IPR043737">
    <property type="entry name" value="DUF5682"/>
</dbReference>
<comment type="caution">
    <text evidence="1">The sequence shown here is derived from an EMBL/GenBank/DDBJ whole genome shotgun (WGS) entry which is preliminary data.</text>
</comment>
<accession>A0ABT2FHQ5</accession>
<name>A0ABT2FHQ5_9GAMM</name>
<protein>
    <submittedName>
        <fullName evidence="1">DUF5682 family protein</fullName>
    </submittedName>
</protein>
<evidence type="ECO:0000313" key="2">
    <source>
        <dbReference type="Proteomes" id="UP001201549"/>
    </source>
</evidence>
<keyword evidence="2" id="KW-1185">Reference proteome</keyword>
<proteinExistence type="predicted"/>
<dbReference type="Pfam" id="PF18934">
    <property type="entry name" value="DUF5682"/>
    <property type="match status" value="1"/>
</dbReference>